<dbReference type="SUPFAM" id="SSF140453">
    <property type="entry name" value="EsxAB dimer-like"/>
    <property type="match status" value="1"/>
</dbReference>
<gene>
    <name evidence="3" type="ORF">Ani05nite_52850</name>
</gene>
<evidence type="ECO:0000313" key="4">
    <source>
        <dbReference type="Proteomes" id="UP000647172"/>
    </source>
</evidence>
<feature type="compositionally biased region" description="Polar residues" evidence="1">
    <location>
        <begin position="255"/>
        <end position="266"/>
    </location>
</feature>
<name>A0A919JM82_9ACTN</name>
<dbReference type="Pfam" id="PF25547">
    <property type="entry name" value="WXG100_2"/>
    <property type="match status" value="1"/>
</dbReference>
<dbReference type="Proteomes" id="UP000647172">
    <property type="component" value="Unassembled WGS sequence"/>
</dbReference>
<evidence type="ECO:0000256" key="1">
    <source>
        <dbReference type="SAM" id="MobiDB-lite"/>
    </source>
</evidence>
<reference evidence="3" key="1">
    <citation type="submission" date="2021-01" db="EMBL/GenBank/DDBJ databases">
        <title>Whole genome shotgun sequence of Actinoplanes nipponensis NBRC 14063.</title>
        <authorList>
            <person name="Komaki H."/>
            <person name="Tamura T."/>
        </authorList>
    </citation>
    <scope>NUCLEOTIDE SEQUENCE</scope>
    <source>
        <strain evidence="3">NBRC 14063</strain>
    </source>
</reference>
<evidence type="ECO:0000259" key="2">
    <source>
        <dbReference type="Pfam" id="PF25547"/>
    </source>
</evidence>
<feature type="region of interest" description="Disordered" evidence="1">
    <location>
        <begin position="227"/>
        <end position="266"/>
    </location>
</feature>
<dbReference type="RefSeq" id="WP_203772565.1">
    <property type="nucleotide sequence ID" value="NZ_BAAAYJ010000097.1"/>
</dbReference>
<dbReference type="InterPro" id="IPR036689">
    <property type="entry name" value="ESAT-6-like_sf"/>
</dbReference>
<organism evidence="3 4">
    <name type="scientific">Actinoplanes nipponensis</name>
    <dbReference type="NCBI Taxonomy" id="135950"/>
    <lineage>
        <taxon>Bacteria</taxon>
        <taxon>Bacillati</taxon>
        <taxon>Actinomycetota</taxon>
        <taxon>Actinomycetes</taxon>
        <taxon>Micromonosporales</taxon>
        <taxon>Micromonosporaceae</taxon>
        <taxon>Actinoplanes</taxon>
    </lineage>
</organism>
<protein>
    <recommendedName>
        <fullName evidence="2">Outer membrane channel protein CpnT-like N-terminal domain-containing protein</fullName>
    </recommendedName>
</protein>
<dbReference type="EMBL" id="BOMQ01000061">
    <property type="protein sequence ID" value="GIE51751.1"/>
    <property type="molecule type" value="Genomic_DNA"/>
</dbReference>
<comment type="caution">
    <text evidence="3">The sequence shown here is derived from an EMBL/GenBank/DDBJ whole genome shotgun (WGS) entry which is preliminary data.</text>
</comment>
<feature type="domain" description="Outer membrane channel protein CpnT-like N-terminal" evidence="2">
    <location>
        <begin position="57"/>
        <end position="185"/>
    </location>
</feature>
<proteinExistence type="predicted"/>
<sequence>MTDAWAGVWIAEDIELIIGGVRAGSWIDGTLGVVGAGLDGLALVSDPAAALLQYGIAWLIEHVKPLSEALDWLAGDPARIAAHARTWRNVAGALHDQAADLTRRARWDVADWTGAAGASYRGHADQRARKLRTLGTAAEGMAVMTEAAGALIGTVRLMVRDAVATVVSRLIGYAGELIATAGLATPLVVEQVTTLCASWGARIARWLRGLIASLRRLGEAMRRLGDRVGDLGRGRTGHPEPGPSPTSARVRCAPTGTSSTTGRAPR</sequence>
<dbReference type="InterPro" id="IPR057746">
    <property type="entry name" value="CpnT-like_N"/>
</dbReference>
<keyword evidence="4" id="KW-1185">Reference proteome</keyword>
<evidence type="ECO:0000313" key="3">
    <source>
        <dbReference type="EMBL" id="GIE51751.1"/>
    </source>
</evidence>
<dbReference type="AlphaFoldDB" id="A0A919JM82"/>
<accession>A0A919JM82</accession>